<feature type="region of interest" description="Disordered" evidence="5">
    <location>
        <begin position="311"/>
        <end position="343"/>
    </location>
</feature>
<evidence type="ECO:0000256" key="4">
    <source>
        <dbReference type="SAM" id="Coils"/>
    </source>
</evidence>
<comment type="caution">
    <text evidence="7">The sequence shown here is derived from an EMBL/GenBank/DDBJ whole genome shotgun (WGS) entry which is preliminary data.</text>
</comment>
<evidence type="ECO:0000313" key="6">
    <source>
        <dbReference type="EMBL" id="KAG2856745.1"/>
    </source>
</evidence>
<feature type="repeat" description="ANK" evidence="3">
    <location>
        <begin position="46"/>
        <end position="78"/>
    </location>
</feature>
<dbReference type="EMBL" id="RCMG01000319">
    <property type="protein sequence ID" value="KAG2856745.1"/>
    <property type="molecule type" value="Genomic_DNA"/>
</dbReference>
<dbReference type="PANTHER" id="PTHR24180:SF45">
    <property type="entry name" value="POLY [ADP-RIBOSE] POLYMERASE TANKYRASE"/>
    <property type="match status" value="1"/>
</dbReference>
<evidence type="ECO:0000256" key="1">
    <source>
        <dbReference type="ARBA" id="ARBA00022737"/>
    </source>
</evidence>
<evidence type="ECO:0008006" key="9">
    <source>
        <dbReference type="Google" id="ProtNLM"/>
    </source>
</evidence>
<dbReference type="SUPFAM" id="SSF48403">
    <property type="entry name" value="Ankyrin repeat"/>
    <property type="match status" value="1"/>
</dbReference>
<dbReference type="PROSITE" id="PS50297">
    <property type="entry name" value="ANK_REP_REGION"/>
    <property type="match status" value="1"/>
</dbReference>
<feature type="coiled-coil region" evidence="4">
    <location>
        <begin position="112"/>
        <end position="202"/>
    </location>
</feature>
<dbReference type="AlphaFoldDB" id="A0A8T1KR35"/>
<dbReference type="PANTHER" id="PTHR24180">
    <property type="entry name" value="CYCLIN-DEPENDENT KINASE INHIBITOR 2C-RELATED"/>
    <property type="match status" value="1"/>
</dbReference>
<evidence type="ECO:0000256" key="2">
    <source>
        <dbReference type="ARBA" id="ARBA00023043"/>
    </source>
</evidence>
<dbReference type="InterPro" id="IPR002110">
    <property type="entry name" value="Ankyrin_rpt"/>
</dbReference>
<name>A0A8T1KR35_9STRA</name>
<protein>
    <recommendedName>
        <fullName evidence="9">Ankyrin repeat-containing domain</fullName>
    </recommendedName>
</protein>
<dbReference type="Proteomes" id="UP000774804">
    <property type="component" value="Unassembled WGS sequence"/>
</dbReference>
<proteinExistence type="predicted"/>
<dbReference type="PROSITE" id="PS50088">
    <property type="entry name" value="ANK_REPEAT"/>
    <property type="match status" value="1"/>
</dbReference>
<dbReference type="SMART" id="SM00248">
    <property type="entry name" value="ANK"/>
    <property type="match status" value="2"/>
</dbReference>
<reference evidence="7" key="1">
    <citation type="submission" date="2018-10" db="EMBL/GenBank/DDBJ databases">
        <title>Effector identification in a new, highly contiguous assembly of the strawberry crown rot pathogen Phytophthora cactorum.</title>
        <authorList>
            <person name="Armitage A.D."/>
            <person name="Nellist C.F."/>
            <person name="Bates H."/>
            <person name="Vickerstaff R.J."/>
            <person name="Harrison R.J."/>
        </authorList>
    </citation>
    <scope>NUCLEOTIDE SEQUENCE</scope>
    <source>
        <strain evidence="6">15-7</strain>
        <strain evidence="7">4032</strain>
    </source>
</reference>
<accession>A0A8T1KR35</accession>
<organism evidence="7 8">
    <name type="scientific">Phytophthora cactorum</name>
    <dbReference type="NCBI Taxonomy" id="29920"/>
    <lineage>
        <taxon>Eukaryota</taxon>
        <taxon>Sar</taxon>
        <taxon>Stramenopiles</taxon>
        <taxon>Oomycota</taxon>
        <taxon>Peronosporomycetes</taxon>
        <taxon>Peronosporales</taxon>
        <taxon>Peronosporaceae</taxon>
        <taxon>Phytophthora</taxon>
    </lineage>
</organism>
<keyword evidence="4" id="KW-0175">Coiled coil</keyword>
<keyword evidence="2 3" id="KW-0040">ANK repeat</keyword>
<evidence type="ECO:0000313" key="8">
    <source>
        <dbReference type="Proteomes" id="UP000774804"/>
    </source>
</evidence>
<dbReference type="VEuPathDB" id="FungiDB:PC110_g13622"/>
<keyword evidence="1" id="KW-0677">Repeat</keyword>
<evidence type="ECO:0000256" key="5">
    <source>
        <dbReference type="SAM" id="MobiDB-lite"/>
    </source>
</evidence>
<dbReference type="Pfam" id="PF12796">
    <property type="entry name" value="Ank_2"/>
    <property type="match status" value="1"/>
</dbReference>
<evidence type="ECO:0000313" key="7">
    <source>
        <dbReference type="EMBL" id="KAG2916141.1"/>
    </source>
</evidence>
<dbReference type="Gene3D" id="1.25.40.20">
    <property type="entry name" value="Ankyrin repeat-containing domain"/>
    <property type="match status" value="1"/>
</dbReference>
<dbReference type="InterPro" id="IPR036770">
    <property type="entry name" value="Ankyrin_rpt-contain_sf"/>
</dbReference>
<evidence type="ECO:0000256" key="3">
    <source>
        <dbReference type="PROSITE-ProRule" id="PRU00023"/>
    </source>
</evidence>
<dbReference type="EMBL" id="RCMI01000343">
    <property type="protein sequence ID" value="KAG2916141.1"/>
    <property type="molecule type" value="Genomic_DNA"/>
</dbReference>
<feature type="compositionally biased region" description="Low complexity" evidence="5">
    <location>
        <begin position="325"/>
        <end position="337"/>
    </location>
</feature>
<gene>
    <name evidence="6" type="ORF">PC113_g11300</name>
    <name evidence="7" type="ORF">PC115_g11139</name>
</gene>
<dbReference type="InterPro" id="IPR051637">
    <property type="entry name" value="Ank_repeat_dom-contain_49"/>
</dbReference>
<dbReference type="Proteomes" id="UP000735874">
    <property type="component" value="Unassembled WGS sequence"/>
</dbReference>
<sequence length="572" mass="65097">MPATTTSTVSEAHYELIRDAIFDNDRARMAELLAVPGVDVDHFDAGGQTLLHLACFWGRMDLTKLLLAAGASLKTKNAAGYTALDLATHWGHSAVAEVIRLRGGSSVWEDKLGSLQVELEDLTLRAKHLETQNNDKRRRLETMTQEIQTVQTQLAEEKSAHALTVESYQRIRQQLSIQTDRSQQLEVERVRLTEELMELRVTQAKVERASARFQEEIAAMKAHRDEILTKMQESVKQQEQIAHSWQRAEVAAAISDSQRNFALAERDQFHRAQLATLAELLVTTERLGAAENELMKLKTDLAEHIFDMKREQRSQKHAARAMASTRPPGNRRPTTTPVDVKKARKPEEVDQLLQVARETPKKKFSLAAREYGDRVYLEEQQKLRGRGQRQQKVENQYRAHGFRAPVVDAEAFQEDFVSSVRAFASSRSEKWQNLKRERDRHARFATVTLARPISTAPLPSGSDDTIHETCEIDCKVIENEVNTVPGTTKKSTRQFKEVFSCLLMMLHRLNVAVYGLSSSFIQCLEYMMQRPLLPKLYGREKLGRRPSLGPSFRMTIVNITELVTLLFELIKS</sequence>